<dbReference type="EMBL" id="UINC01204209">
    <property type="protein sequence ID" value="SVE24833.1"/>
    <property type="molecule type" value="Genomic_DNA"/>
</dbReference>
<dbReference type="Pfam" id="PF05721">
    <property type="entry name" value="PhyH"/>
    <property type="match status" value="1"/>
</dbReference>
<dbReference type="AlphaFoldDB" id="A0A383BYD4"/>
<reference evidence="1" key="1">
    <citation type="submission" date="2018-05" db="EMBL/GenBank/DDBJ databases">
        <authorList>
            <person name="Lanie J.A."/>
            <person name="Ng W.-L."/>
            <person name="Kazmierczak K.M."/>
            <person name="Andrzejewski T.M."/>
            <person name="Davidsen T.M."/>
            <person name="Wayne K.J."/>
            <person name="Tettelin H."/>
            <person name="Glass J.I."/>
            <person name="Rusch D."/>
            <person name="Podicherti R."/>
            <person name="Tsui H.-C.T."/>
            <person name="Winkler M.E."/>
        </authorList>
    </citation>
    <scope>NUCLEOTIDE SEQUENCE</scope>
</reference>
<name>A0A383BYD4_9ZZZZ</name>
<dbReference type="InterPro" id="IPR008775">
    <property type="entry name" value="Phytyl_CoA_dOase-like"/>
</dbReference>
<dbReference type="SUPFAM" id="SSF51197">
    <property type="entry name" value="Clavaminate synthase-like"/>
    <property type="match status" value="1"/>
</dbReference>
<evidence type="ECO:0000313" key="1">
    <source>
        <dbReference type="EMBL" id="SVE24833.1"/>
    </source>
</evidence>
<evidence type="ECO:0008006" key="2">
    <source>
        <dbReference type="Google" id="ProtNLM"/>
    </source>
</evidence>
<gene>
    <name evidence="1" type="ORF">METZ01_LOCUS477687</name>
</gene>
<organism evidence="1">
    <name type="scientific">marine metagenome</name>
    <dbReference type="NCBI Taxonomy" id="408172"/>
    <lineage>
        <taxon>unclassified sequences</taxon>
        <taxon>metagenomes</taxon>
        <taxon>ecological metagenomes</taxon>
    </lineage>
</organism>
<proteinExistence type="predicted"/>
<feature type="non-terminal residue" evidence="1">
    <location>
        <position position="184"/>
    </location>
</feature>
<sequence>MADKEHLLSDEEVQRFIVDGYTTVQAGFPTPVHDEICQKVDEVFEKEGNVGNNLLPRVPEIQLVFDHPAVRGALTSLLGPEYIMNPHRHGHLNLPGGKGGGWHKDCYVFDHNIRQPRFHWILALYYPQDVTEEMGPTAVLPRRQNYDLISDADPAKTTEDAVSIVGPAGTIALTHFDSWHRACE</sequence>
<dbReference type="Gene3D" id="2.60.120.620">
    <property type="entry name" value="q2cbj1_9rhob like domain"/>
    <property type="match status" value="1"/>
</dbReference>
<protein>
    <recommendedName>
        <fullName evidence="2">Phytanoyl-CoA dioxygenase</fullName>
    </recommendedName>
</protein>
<accession>A0A383BYD4</accession>